<comment type="cofactor">
    <cofactor evidence="7">
        <name>Zn(2+)</name>
        <dbReference type="ChEBI" id="CHEBI:29105"/>
    </cofactor>
    <text evidence="7">Binds 2 Zn(2+) ions per subunit.</text>
</comment>
<dbReference type="GO" id="GO:0006520">
    <property type="term" value="P:amino acid metabolic process"/>
    <property type="evidence" value="ECO:0007669"/>
    <property type="project" value="InterPro"/>
</dbReference>
<dbReference type="Pfam" id="PF07687">
    <property type="entry name" value="M20_dimer"/>
    <property type="match status" value="1"/>
</dbReference>
<keyword evidence="10" id="KW-1185">Reference proteome</keyword>
<dbReference type="GO" id="GO:0046872">
    <property type="term" value="F:metal ion binding"/>
    <property type="evidence" value="ECO:0007669"/>
    <property type="project" value="UniProtKB-KW"/>
</dbReference>
<gene>
    <name evidence="9" type="ORF">LUZ62_075289</name>
</gene>
<comment type="caution">
    <text evidence="9">The sequence shown here is derived from an EMBL/GenBank/DDBJ whole genome shotgun (WGS) entry which is preliminary data.</text>
</comment>
<proteinExistence type="inferred from homology"/>
<organism evidence="9 10">
    <name type="scientific">Rhynchospora pubera</name>
    <dbReference type="NCBI Taxonomy" id="906938"/>
    <lineage>
        <taxon>Eukaryota</taxon>
        <taxon>Viridiplantae</taxon>
        <taxon>Streptophyta</taxon>
        <taxon>Embryophyta</taxon>
        <taxon>Tracheophyta</taxon>
        <taxon>Spermatophyta</taxon>
        <taxon>Magnoliopsida</taxon>
        <taxon>Liliopsida</taxon>
        <taxon>Poales</taxon>
        <taxon>Cyperaceae</taxon>
        <taxon>Cyperoideae</taxon>
        <taxon>Rhynchosporeae</taxon>
        <taxon>Rhynchospora</taxon>
    </lineage>
</organism>
<dbReference type="GO" id="GO:0004046">
    <property type="term" value="F:aminoacylase activity"/>
    <property type="evidence" value="ECO:0007669"/>
    <property type="project" value="UniProtKB-EC"/>
</dbReference>
<protein>
    <recommendedName>
        <fullName evidence="3">N-acyl-aliphatic-L-amino acid amidohydrolase</fullName>
        <ecNumber evidence="3">3.5.1.14</ecNumber>
    </recommendedName>
    <alternativeName>
        <fullName evidence="5">N-acyl-L-amino-acid amidohydrolase</fullName>
    </alternativeName>
</protein>
<dbReference type="InterPro" id="IPR036264">
    <property type="entry name" value="Bact_exopeptidase_dim_dom"/>
</dbReference>
<dbReference type="Gene3D" id="1.10.150.900">
    <property type="match status" value="1"/>
</dbReference>
<feature type="binding site" evidence="7">
    <location>
        <position position="162"/>
    </location>
    <ligand>
        <name>Zn(2+)</name>
        <dbReference type="ChEBI" id="CHEBI:29105"/>
        <label>2</label>
    </ligand>
</feature>
<dbReference type="PANTHER" id="PTHR45892:SF3">
    <property type="entry name" value="PUTATIVE-RELATED"/>
    <property type="match status" value="1"/>
</dbReference>
<feature type="domain" description="Peptidase M20 dimerisation" evidence="8">
    <location>
        <begin position="247"/>
        <end position="346"/>
    </location>
</feature>
<evidence type="ECO:0000256" key="1">
    <source>
        <dbReference type="ARBA" id="ARBA00004496"/>
    </source>
</evidence>
<comment type="subcellular location">
    <subcellularLocation>
        <location evidence="1">Cytoplasm</location>
    </subcellularLocation>
</comment>
<dbReference type="InterPro" id="IPR002933">
    <property type="entry name" value="Peptidase_M20"/>
</dbReference>
<dbReference type="InterPro" id="IPR010159">
    <property type="entry name" value="N-acyl_aa_amidohydrolase"/>
</dbReference>
<keyword evidence="4" id="KW-0378">Hydrolase</keyword>
<evidence type="ECO:0000313" key="9">
    <source>
        <dbReference type="EMBL" id="KAJ4764914.1"/>
    </source>
</evidence>
<dbReference type="SUPFAM" id="SSF55031">
    <property type="entry name" value="Bacterial exopeptidase dimerisation domain"/>
    <property type="match status" value="1"/>
</dbReference>
<reference evidence="9" key="1">
    <citation type="submission" date="2022-08" db="EMBL/GenBank/DDBJ databases">
        <authorList>
            <person name="Marques A."/>
        </authorList>
    </citation>
    <scope>NUCLEOTIDE SEQUENCE</scope>
    <source>
        <strain evidence="9">RhyPub2mFocal</strain>
        <tissue evidence="9">Leaves</tissue>
    </source>
</reference>
<evidence type="ECO:0000256" key="5">
    <source>
        <dbReference type="ARBA" id="ARBA00029656"/>
    </source>
</evidence>
<name>A0AAV8DAB4_9POAL</name>
<dbReference type="InterPro" id="IPR001261">
    <property type="entry name" value="ArgE/DapE_CS"/>
</dbReference>
<evidence type="ECO:0000256" key="7">
    <source>
        <dbReference type="PIRSR" id="PIRSR036696-2"/>
    </source>
</evidence>
<evidence type="ECO:0000256" key="2">
    <source>
        <dbReference type="ARBA" id="ARBA00006247"/>
    </source>
</evidence>
<feature type="binding site" evidence="7">
    <location>
        <position position="128"/>
    </location>
    <ligand>
        <name>Zn(2+)</name>
        <dbReference type="ChEBI" id="CHEBI:29105"/>
        <label>1</label>
    </ligand>
</feature>
<evidence type="ECO:0000256" key="4">
    <source>
        <dbReference type="ARBA" id="ARBA00022801"/>
    </source>
</evidence>
<evidence type="ECO:0000256" key="3">
    <source>
        <dbReference type="ARBA" id="ARBA00011913"/>
    </source>
</evidence>
<dbReference type="AlphaFoldDB" id="A0AAV8DAB4"/>
<evidence type="ECO:0000256" key="6">
    <source>
        <dbReference type="PIRSR" id="PIRSR036696-1"/>
    </source>
</evidence>
<dbReference type="GO" id="GO:0005737">
    <property type="term" value="C:cytoplasm"/>
    <property type="evidence" value="ECO:0007669"/>
    <property type="project" value="UniProtKB-SubCell"/>
</dbReference>
<dbReference type="EMBL" id="JAMFTS010000004">
    <property type="protein sequence ID" value="KAJ4764914.1"/>
    <property type="molecule type" value="Genomic_DNA"/>
</dbReference>
<dbReference type="PROSITE" id="PS00759">
    <property type="entry name" value="ARGE_DAPE_CPG2_2"/>
    <property type="match status" value="1"/>
</dbReference>
<comment type="similarity">
    <text evidence="2">Belongs to the peptidase M20A family.</text>
</comment>
<sequence length="473" mass="52094">MSLRSSSGLASSAAESWLQDSAAEDANPSSSHLTRSFLLSLLFTSIAASASAFSDDEEVQIHHFQQYLRIRTAHPDPDYSAAASFLLSLAHSIGLQTLTLEFAPNKPLLLLTWPGSEPSLPSILLNSHIDSVPAEPDKWVHPPFSATRDPHTGRIYARGAQDDKCLAIQYLEAIRSLKRSGFSPLRSVHISLVPDEEIGGADGAEKFARSEEFRKLNVGLVLDEGQASPTDEFRIFYADRSPWRLFVKATGSPGHGSRMYDGTAIEKLMDCAEAIARFRDSQFDMVKAGISPASEVISINPVYMKAGTPSPSGFVMNVQPSEAEMGFDLRLPPTVDPEQLKERINNEWVPSFKNMSYKLLQKGPIKDCNGKFLITLTNESNPWWPVFEKAVISSGKKLAKPEILSSTTDARFMREMGIPTFGFSPMANTPILLQTIMRNAVLQFLKDEVFVKGIKVYESIISALSSFNLASSE</sequence>
<feature type="binding site" evidence="7">
    <location>
        <position position="197"/>
    </location>
    <ligand>
        <name>Zn(2+)</name>
        <dbReference type="ChEBI" id="CHEBI:29105"/>
        <label>2</label>
    </ligand>
</feature>
<dbReference type="Pfam" id="PF01546">
    <property type="entry name" value="Peptidase_M20"/>
    <property type="match status" value="1"/>
</dbReference>
<evidence type="ECO:0000313" key="10">
    <source>
        <dbReference type="Proteomes" id="UP001140206"/>
    </source>
</evidence>
<accession>A0AAV8DAB4</accession>
<dbReference type="Gene3D" id="3.30.70.360">
    <property type="match status" value="1"/>
</dbReference>
<keyword evidence="7" id="KW-0479">Metal-binding</keyword>
<dbReference type="FunFam" id="3.30.70.360:FF:000009">
    <property type="entry name" value="aminoacylase-1 isoform X1"/>
    <property type="match status" value="1"/>
</dbReference>
<dbReference type="Proteomes" id="UP001140206">
    <property type="component" value="Chromosome 4"/>
</dbReference>
<dbReference type="NCBIfam" id="TIGR01880">
    <property type="entry name" value="Ac-peptdase-euk"/>
    <property type="match status" value="1"/>
</dbReference>
<dbReference type="EC" id="3.5.1.14" evidence="3"/>
<dbReference type="Gene3D" id="3.40.630.10">
    <property type="entry name" value="Zn peptidases"/>
    <property type="match status" value="1"/>
</dbReference>
<dbReference type="PIRSF" id="PIRSF036696">
    <property type="entry name" value="ACY-1"/>
    <property type="match status" value="1"/>
</dbReference>
<dbReference type="FunFam" id="3.40.630.10:FF:000019">
    <property type="entry name" value="Aminoacylase 1"/>
    <property type="match status" value="1"/>
</dbReference>
<dbReference type="InterPro" id="IPR052083">
    <property type="entry name" value="Aminoacylase-1_M20A"/>
</dbReference>
<feature type="binding site" evidence="7">
    <location>
        <position position="224"/>
    </location>
    <ligand>
        <name>Zn(2+)</name>
        <dbReference type="ChEBI" id="CHEBI:29105"/>
        <label>1</label>
    </ligand>
</feature>
<feature type="active site" description="Proton acceptor" evidence="6">
    <location>
        <position position="196"/>
    </location>
</feature>
<keyword evidence="7" id="KW-0862">Zinc</keyword>
<feature type="active site" evidence="6">
    <location>
        <position position="130"/>
    </location>
</feature>
<evidence type="ECO:0000259" key="8">
    <source>
        <dbReference type="Pfam" id="PF07687"/>
    </source>
</evidence>
<dbReference type="SUPFAM" id="SSF53187">
    <property type="entry name" value="Zn-dependent exopeptidases"/>
    <property type="match status" value="1"/>
</dbReference>
<feature type="binding site" evidence="7">
    <location>
        <position position="162"/>
    </location>
    <ligand>
        <name>Zn(2+)</name>
        <dbReference type="ChEBI" id="CHEBI:29105"/>
        <label>1</label>
    </ligand>
</feature>
<dbReference type="InterPro" id="IPR011650">
    <property type="entry name" value="Peptidase_M20_dimer"/>
</dbReference>
<dbReference type="PANTHER" id="PTHR45892">
    <property type="entry name" value="AMINOACYLASE-1"/>
    <property type="match status" value="1"/>
</dbReference>